<feature type="domain" description="Protein kinase" evidence="5">
    <location>
        <begin position="13"/>
        <end position="271"/>
    </location>
</feature>
<evidence type="ECO:0000313" key="7">
    <source>
        <dbReference type="Proteomes" id="UP000290815"/>
    </source>
</evidence>
<dbReference type="RefSeq" id="WP_027333843.1">
    <property type="nucleotide sequence ID" value="NZ_LR215024.1"/>
</dbReference>
<dbReference type="Gene3D" id="1.10.510.10">
    <property type="entry name" value="Transferase(Phosphotransferase) domain 1"/>
    <property type="match status" value="1"/>
</dbReference>
<keyword evidence="4" id="KW-0472">Membrane</keyword>
<proteinExistence type="predicted"/>
<sequence length="323" mass="36986">MNITKTSKIYEKYEIKSKIGGGGMGTVFLVHDKATNEPFALKYRHNDFNETNKKRFRNEKELLKKINSKRIPKLVDEYEDDKEQYYVMEYIEGITLYSKIKDNGQLDTKLAVNFAKQIAEAIGEVHSHGIIHRDIKSQNILVDKSQNIKLIDLGISIGEETQRLTKTNAVICSPYYAAPELSTKNAKITKAVDIYALGVVLYEMLIGNYPFEGERDDQTILMHRNSSFPRPRDHRNIPQALENVVLKATAKNAKDRYKDVWEFINDLKTVFKTERILENPISQKTGKPKKNLPDFINSNVFLIISISVISSLIITIFVLISVL</sequence>
<evidence type="ECO:0000256" key="1">
    <source>
        <dbReference type="ARBA" id="ARBA00022741"/>
    </source>
</evidence>
<keyword evidence="6" id="KW-0808">Transferase</keyword>
<dbReference type="GO" id="GO:0005524">
    <property type="term" value="F:ATP binding"/>
    <property type="evidence" value="ECO:0007669"/>
    <property type="project" value="UniProtKB-UniRule"/>
</dbReference>
<keyword evidence="6" id="KW-0418">Kinase</keyword>
<dbReference type="EMBL" id="LR215024">
    <property type="protein sequence ID" value="VEU70276.1"/>
    <property type="molecule type" value="Genomic_DNA"/>
</dbReference>
<protein>
    <submittedName>
        <fullName evidence="6">Serine/threonine protein kinase</fullName>
        <ecNumber evidence="6">2.7.11.1</ecNumber>
    </submittedName>
</protein>
<dbReference type="CDD" id="cd14014">
    <property type="entry name" value="STKc_PknB_like"/>
    <property type="match status" value="1"/>
</dbReference>
<dbReference type="AlphaFoldDB" id="A0A449AUW1"/>
<keyword evidence="2 3" id="KW-0067">ATP-binding</keyword>
<dbReference type="KEGG" id="mgly:NCTC10194_00280"/>
<evidence type="ECO:0000259" key="5">
    <source>
        <dbReference type="PROSITE" id="PS50011"/>
    </source>
</evidence>
<keyword evidence="4" id="KW-1133">Transmembrane helix</keyword>
<dbReference type="InterPro" id="IPR000719">
    <property type="entry name" value="Prot_kinase_dom"/>
</dbReference>
<dbReference type="InterPro" id="IPR008271">
    <property type="entry name" value="Ser/Thr_kinase_AS"/>
</dbReference>
<keyword evidence="7" id="KW-1185">Reference proteome</keyword>
<dbReference type="PROSITE" id="PS00107">
    <property type="entry name" value="PROTEIN_KINASE_ATP"/>
    <property type="match status" value="1"/>
</dbReference>
<dbReference type="PANTHER" id="PTHR44167">
    <property type="entry name" value="OVARIAN-SPECIFIC SERINE/THREONINE-PROTEIN KINASE LOK-RELATED"/>
    <property type="match status" value="1"/>
</dbReference>
<organism evidence="6 7">
    <name type="scientific">Mycoplasmopsis glycophila</name>
    <dbReference type="NCBI Taxonomy" id="171285"/>
    <lineage>
        <taxon>Bacteria</taxon>
        <taxon>Bacillati</taxon>
        <taxon>Mycoplasmatota</taxon>
        <taxon>Mycoplasmoidales</taxon>
        <taxon>Metamycoplasmataceae</taxon>
        <taxon>Mycoplasmopsis</taxon>
    </lineage>
</organism>
<keyword evidence="4" id="KW-0812">Transmembrane</keyword>
<name>A0A449AUW1_9BACT</name>
<keyword evidence="6" id="KW-0723">Serine/threonine-protein kinase</keyword>
<dbReference type="InterPro" id="IPR011009">
    <property type="entry name" value="Kinase-like_dom_sf"/>
</dbReference>
<evidence type="ECO:0000256" key="4">
    <source>
        <dbReference type="SAM" id="Phobius"/>
    </source>
</evidence>
<evidence type="ECO:0000256" key="2">
    <source>
        <dbReference type="ARBA" id="ARBA00022840"/>
    </source>
</evidence>
<accession>A0A449AUW1</accession>
<dbReference type="Proteomes" id="UP000290815">
    <property type="component" value="Chromosome"/>
</dbReference>
<dbReference type="PROSITE" id="PS00108">
    <property type="entry name" value="PROTEIN_KINASE_ST"/>
    <property type="match status" value="1"/>
</dbReference>
<dbReference type="GO" id="GO:0004674">
    <property type="term" value="F:protein serine/threonine kinase activity"/>
    <property type="evidence" value="ECO:0007669"/>
    <property type="project" value="UniProtKB-KW"/>
</dbReference>
<dbReference type="EC" id="2.7.11.1" evidence="6"/>
<feature type="transmembrane region" description="Helical" evidence="4">
    <location>
        <begin position="300"/>
        <end position="322"/>
    </location>
</feature>
<reference evidence="6 7" key="1">
    <citation type="submission" date="2019-01" db="EMBL/GenBank/DDBJ databases">
        <authorList>
            <consortium name="Pathogen Informatics"/>
        </authorList>
    </citation>
    <scope>NUCLEOTIDE SEQUENCE [LARGE SCALE GENOMIC DNA]</scope>
    <source>
        <strain evidence="6 7">NCTC10194</strain>
    </source>
</reference>
<feature type="binding site" evidence="3">
    <location>
        <position position="42"/>
    </location>
    <ligand>
        <name>ATP</name>
        <dbReference type="ChEBI" id="CHEBI:30616"/>
    </ligand>
</feature>
<keyword evidence="1 3" id="KW-0547">Nucleotide-binding</keyword>
<evidence type="ECO:0000313" key="6">
    <source>
        <dbReference type="EMBL" id="VEU70276.1"/>
    </source>
</evidence>
<dbReference type="Pfam" id="PF00069">
    <property type="entry name" value="Pkinase"/>
    <property type="match status" value="1"/>
</dbReference>
<dbReference type="PROSITE" id="PS50011">
    <property type="entry name" value="PROTEIN_KINASE_DOM"/>
    <property type="match status" value="1"/>
</dbReference>
<dbReference type="PANTHER" id="PTHR44167:SF24">
    <property type="entry name" value="SERINE_THREONINE-PROTEIN KINASE CHK2"/>
    <property type="match status" value="1"/>
</dbReference>
<evidence type="ECO:0000256" key="3">
    <source>
        <dbReference type="PROSITE-ProRule" id="PRU10141"/>
    </source>
</evidence>
<gene>
    <name evidence="6" type="primary">pknB</name>
    <name evidence="6" type="ORF">NCTC10194_00280</name>
</gene>
<dbReference type="SMART" id="SM00220">
    <property type="entry name" value="S_TKc"/>
    <property type="match status" value="1"/>
</dbReference>
<dbReference type="SUPFAM" id="SSF56112">
    <property type="entry name" value="Protein kinase-like (PK-like)"/>
    <property type="match status" value="1"/>
</dbReference>
<dbReference type="InterPro" id="IPR017441">
    <property type="entry name" value="Protein_kinase_ATP_BS"/>
</dbReference>